<keyword evidence="2" id="KW-0732">Signal</keyword>
<evidence type="ECO:0000256" key="3">
    <source>
        <dbReference type="ARBA" id="ARBA00022801"/>
    </source>
</evidence>
<keyword evidence="4" id="KW-0865">Zymogen</keyword>
<evidence type="ECO:0008006" key="6">
    <source>
        <dbReference type="Google" id="ProtNLM"/>
    </source>
</evidence>
<sequence length="709" mass="80395">VFWFRFPLFILGLLFISCASISTWQAPSDLGDRFDVTIYRDTWGVPHIYGKTDADVAFGLAYAHAEDDLENMEVSLLATRGVLASYQGIKSVPIDFLVKLFKLYETVEEKYETDLSPEVREVCEAYADGINYYIARHPGSGTAGLYPVSGKDIVTGFSLKTTFFFGLDGVIRRLMRNQRPETLASSSDELHLADTFGGIPVGSNGFGVSPERTADGGTFFLSNTHQPWNGPLAWYEAHVKSEEGWQVSGALFPGMPVFGVGHDFNKGWTHTVNKPDLIDVYELVINPRNKDKYRYDGKWLEFEKFKVPITVKLWGPIKWTVRREGLWSIHGPVIRRPFGTFAIRHSNLTDIRAVDQWYKMNKAKNLAQFTEAMEMVAIPSFNTVYADREGNIFYIYNGRFPKRDEAFDWQDYLPGDTSAVVWNEFLPLSEIPQVLNPSSGFVQTCNHTPFMSSGEGDNPDPTLFSPTMGIETHKTNRSLRAQEIFTNNSSMTFDEFLEAKFDLSYSQQSKHVQLIEKLVAKVKSDDPLVNGALKLMGSWDHRMNIDNRQAAVSILTLREFDSYLWRDLDMHPDKELETTVRKSADFLMKHYGRLDVTWGEVQRLVRGKENLPIAGGPDVLRAVYSRGDEKGRQVAVAGDSYILAVRWDKEGNMKSFSGHPFGSAAVDQSSSHFDDQSPLFARQELKPVWLELDEIKSNLERAYRPGEEK</sequence>
<dbReference type="InterPro" id="IPR023343">
    <property type="entry name" value="Penicillin_amidase_dom1"/>
</dbReference>
<comment type="similarity">
    <text evidence="1">Belongs to the peptidase S45 family.</text>
</comment>
<dbReference type="Gene3D" id="3.60.20.10">
    <property type="entry name" value="Glutamine Phosphoribosylpyrophosphate, subunit 1, domain 1"/>
    <property type="match status" value="1"/>
</dbReference>
<dbReference type="EMBL" id="UINC01001186">
    <property type="protein sequence ID" value="SUZ73676.1"/>
    <property type="molecule type" value="Genomic_DNA"/>
</dbReference>
<protein>
    <recommendedName>
        <fullName evidence="6">Penicillin amidase</fullName>
    </recommendedName>
</protein>
<dbReference type="InterPro" id="IPR002692">
    <property type="entry name" value="S45"/>
</dbReference>
<proteinExistence type="inferred from homology"/>
<dbReference type="CDD" id="cd01936">
    <property type="entry name" value="Ntn_CA"/>
    <property type="match status" value="1"/>
</dbReference>
<dbReference type="PANTHER" id="PTHR34218">
    <property type="entry name" value="PEPTIDASE S45 PENICILLIN AMIDASE"/>
    <property type="match status" value="1"/>
</dbReference>
<dbReference type="Gene3D" id="1.10.439.10">
    <property type="entry name" value="Penicillin Amidohydrolase, domain 1"/>
    <property type="match status" value="1"/>
</dbReference>
<dbReference type="PANTHER" id="PTHR34218:SF3">
    <property type="entry name" value="ACYL-HOMOSERINE LACTONE ACYLASE PVDQ"/>
    <property type="match status" value="1"/>
</dbReference>
<dbReference type="AlphaFoldDB" id="A0A381Q2V0"/>
<dbReference type="PIRSF" id="PIRSF001227">
    <property type="entry name" value="Pen_acylase"/>
    <property type="match status" value="1"/>
</dbReference>
<dbReference type="GO" id="GO:0016811">
    <property type="term" value="F:hydrolase activity, acting on carbon-nitrogen (but not peptide) bonds, in linear amides"/>
    <property type="evidence" value="ECO:0007669"/>
    <property type="project" value="InterPro"/>
</dbReference>
<reference evidence="5" key="1">
    <citation type="submission" date="2018-05" db="EMBL/GenBank/DDBJ databases">
        <authorList>
            <person name="Lanie J.A."/>
            <person name="Ng W.-L."/>
            <person name="Kazmierczak K.M."/>
            <person name="Andrzejewski T.M."/>
            <person name="Davidsen T.M."/>
            <person name="Wayne K.J."/>
            <person name="Tettelin H."/>
            <person name="Glass J.I."/>
            <person name="Rusch D."/>
            <person name="Podicherti R."/>
            <person name="Tsui H.-C.T."/>
            <person name="Winkler M.E."/>
        </authorList>
    </citation>
    <scope>NUCLEOTIDE SEQUENCE</scope>
</reference>
<gene>
    <name evidence="5" type="ORF">METZ01_LOCUS26530</name>
</gene>
<dbReference type="Gene3D" id="2.30.120.10">
    <property type="match status" value="1"/>
</dbReference>
<feature type="non-terminal residue" evidence="5">
    <location>
        <position position="1"/>
    </location>
</feature>
<evidence type="ECO:0000256" key="1">
    <source>
        <dbReference type="ARBA" id="ARBA00006586"/>
    </source>
</evidence>
<dbReference type="InterPro" id="IPR014395">
    <property type="entry name" value="Pen/GL7ACA/AHL_acylase"/>
</dbReference>
<organism evidence="5">
    <name type="scientific">marine metagenome</name>
    <dbReference type="NCBI Taxonomy" id="408172"/>
    <lineage>
        <taxon>unclassified sequences</taxon>
        <taxon>metagenomes</taxon>
        <taxon>ecological metagenomes</taxon>
    </lineage>
</organism>
<dbReference type="InterPro" id="IPR043146">
    <property type="entry name" value="Penicillin_amidase_N_B-knob"/>
</dbReference>
<evidence type="ECO:0000313" key="5">
    <source>
        <dbReference type="EMBL" id="SUZ73676.1"/>
    </source>
</evidence>
<dbReference type="Pfam" id="PF01804">
    <property type="entry name" value="Penicil_amidase"/>
    <property type="match status" value="1"/>
</dbReference>
<evidence type="ECO:0000256" key="4">
    <source>
        <dbReference type="ARBA" id="ARBA00023145"/>
    </source>
</evidence>
<dbReference type="GO" id="GO:0017000">
    <property type="term" value="P:antibiotic biosynthetic process"/>
    <property type="evidence" value="ECO:0007669"/>
    <property type="project" value="InterPro"/>
</dbReference>
<evidence type="ECO:0000256" key="2">
    <source>
        <dbReference type="ARBA" id="ARBA00022729"/>
    </source>
</evidence>
<dbReference type="InterPro" id="IPR029055">
    <property type="entry name" value="Ntn_hydrolases_N"/>
</dbReference>
<dbReference type="Gene3D" id="1.10.1400.10">
    <property type="match status" value="1"/>
</dbReference>
<dbReference type="SUPFAM" id="SSF56235">
    <property type="entry name" value="N-terminal nucleophile aminohydrolases (Ntn hydrolases)"/>
    <property type="match status" value="1"/>
</dbReference>
<dbReference type="InterPro" id="IPR043147">
    <property type="entry name" value="Penicillin_amidase_A-knob"/>
</dbReference>
<name>A0A381Q2V0_9ZZZZ</name>
<accession>A0A381Q2V0</accession>
<keyword evidence="3" id="KW-0378">Hydrolase</keyword>